<feature type="domain" description="DNA helicase Pif1-like 2B" evidence="2">
    <location>
        <begin position="1035"/>
        <end position="1066"/>
    </location>
</feature>
<reference evidence="3" key="1">
    <citation type="journal article" date="2023" name="G3 (Bethesda)">
        <title>Whole genome assembly and annotation of the endangered Caribbean coral Acropora cervicornis.</title>
        <authorList>
            <person name="Selwyn J.D."/>
            <person name="Vollmer S.V."/>
        </authorList>
    </citation>
    <scope>NUCLEOTIDE SEQUENCE</scope>
    <source>
        <strain evidence="3">K2</strain>
    </source>
</reference>
<dbReference type="InterPro" id="IPR027417">
    <property type="entry name" value="P-loop_NTPase"/>
</dbReference>
<keyword evidence="3" id="KW-0547">Nucleotide-binding</keyword>
<organism evidence="3 4">
    <name type="scientific">Acropora cervicornis</name>
    <name type="common">Staghorn coral</name>
    <dbReference type="NCBI Taxonomy" id="6130"/>
    <lineage>
        <taxon>Eukaryota</taxon>
        <taxon>Metazoa</taxon>
        <taxon>Cnidaria</taxon>
        <taxon>Anthozoa</taxon>
        <taxon>Hexacorallia</taxon>
        <taxon>Scleractinia</taxon>
        <taxon>Astrocoeniina</taxon>
        <taxon>Acroporidae</taxon>
        <taxon>Acropora</taxon>
    </lineage>
</organism>
<evidence type="ECO:0000259" key="1">
    <source>
        <dbReference type="Pfam" id="PF14214"/>
    </source>
</evidence>
<name>A0AAD9QVN9_ACRCE</name>
<evidence type="ECO:0000313" key="4">
    <source>
        <dbReference type="Proteomes" id="UP001249851"/>
    </source>
</evidence>
<dbReference type="PANTHER" id="PTHR47642:SF6">
    <property type="entry name" value="ATP-DEPENDENT DNA HELICASE"/>
    <property type="match status" value="1"/>
</dbReference>
<accession>A0AAD9QVN9</accession>
<evidence type="ECO:0000259" key="2">
    <source>
        <dbReference type="Pfam" id="PF21530"/>
    </source>
</evidence>
<proteinExistence type="predicted"/>
<feature type="domain" description="Helitron helicase-like" evidence="1">
    <location>
        <begin position="172"/>
        <end position="345"/>
    </location>
</feature>
<dbReference type="InterPro" id="IPR012340">
    <property type="entry name" value="NA-bd_OB-fold"/>
</dbReference>
<keyword evidence="3" id="KW-0347">Helicase</keyword>
<dbReference type="Pfam" id="PF14214">
    <property type="entry name" value="Helitron_like_N"/>
    <property type="match status" value="1"/>
</dbReference>
<keyword evidence="3" id="KW-0378">Hydrolase</keyword>
<sequence>MNIEKFLMPHMNTSLNCYLDKTGMAESGVWGTDIEVLSASSLLSTDIFVYTKFGNLHLSESNSDSDSDAESNVVYQKDTQTNSFLSFQQNEKHEHEIIKDKLAEKTVSWPPIQKEPFNEYGTPFLATMAFPTLFPDGKGDPTSPNLNRDVPFNRAIKHLLKFGEFKNGQWNYRFAKHPRFSYWALNMIQRKRTLQQGSIFIKQNPGDSHFTIEEMREMASSNASTVFMSKLSRYVANITGSNAYWHKVRNDLKTTITTKGVPTIFFTLSSADMHWPEVHSLFSGKSDSTNENKRQNVIDNPHIVDWFFDQRVKSFIKHWLYDTLGASWHWYRYEYQARGSIHCHGTAKLKNDPGLCELTEIALKGYIAEQNLKLGLKEVNQADIENGKLANMTVCNYVDSLLTTWNPQMPSDSKYIKPSIHPCRQEYLNISHIDYDCDYVNLLNAVQRHTRCSTNYCLRRKQNESDPKCRFNFPFELCDKTKLEFEKVNTKDKSVQYRAKIITKRNDSRVNNHQRMQLQGWRANCDIQIIIDHHACVEYLAKYATKGEPRSQQLKHAFNAVINDPELDNDSVKATKRLMMKSIGERDFSAQETMHQLLSLNLHSSTFKVKSFNLNGSRRVQTHVDKATKSGTKDSFLDIYAQRKQFVQDLPDIMSINFLDFATHYKVTNGKLQKQPDNIVPNVFPEYSPNPKGQNFSMFCKFQLLKYKPWENCINDIWGNLNPDDQMYVTEWHNFLQTPYAQKHVNNWDQKLSNVLENIEIPAAEHIEIQEHNQDEWMLLAEFYKTNKQTNTLPISNYNWNLDSTKQIGEMPSWIVQMKENFEQPLTQSKEIDTNSFSEMQRLAFNMVTKHSENTEEPLLLIINGEAGTGKSYLINALRNHLQHRCIVTATTGKSLLPDTRNNNSLLFETVNVVGEQGFYAYMMFTNVITLHDNQRVKGSNEQQNVFRNLLSHLRNGDSTEGDWRLLLTRQPLQANNLNEFKTATRLFYSNEEVAAYNYKSLLQLEQPIAKINARHSSFQATKIQPQDMNGLEPSLLLSKGAFVMLTMNLWPAVGLCNGSTGKIVDIIYHPSHQPPDLPIAVTVQFDDYIGPSISNKIPSLVAIVPVTVSVPSTNLVHERQQIPLKLAWALTIHKSQGLTLPKAWINLGKTERTLGITYVALSSKDSTQNKEQAIVGYLHNLSPIKTSKSNNQYFDLQIQTSNEVYRTVCFSPDKHPLLKRKLESSSPIKIHKYQLKKNERSGENDLILNKRTKIEDPDDSETDFDYLSVKTETTQATDATTEEIHDGAAHTLINIMGRLTFSGSKETLQVKGKTLTKQEAIFTDNTGSIRVVLWEKDIPRVTTGTCYNIKNVAVKEYGDTSDVKTETTQHQFPPDGVNYVQQFLACNKCHSKLVNNASKIIKCSECGLTQLKKKCQSKVLASILIKTDQETASYTLLNDTMHQLFHIYEEQNPEIETTFEEMTEDDINVMLLTVEANVLFNEKRNAVQIVKD</sequence>
<dbReference type="Gene3D" id="2.40.50.140">
    <property type="entry name" value="Nucleic acid-binding proteins"/>
    <property type="match status" value="1"/>
</dbReference>
<dbReference type="PANTHER" id="PTHR47642">
    <property type="entry name" value="ATP-DEPENDENT DNA HELICASE"/>
    <property type="match status" value="1"/>
</dbReference>
<gene>
    <name evidence="3" type="ORF">P5673_007432</name>
</gene>
<dbReference type="CDD" id="cd18809">
    <property type="entry name" value="SF1_C_RecD"/>
    <property type="match status" value="1"/>
</dbReference>
<dbReference type="EMBL" id="JARQWQ010000012">
    <property type="protein sequence ID" value="KAK2568402.1"/>
    <property type="molecule type" value="Genomic_DNA"/>
</dbReference>
<dbReference type="Proteomes" id="UP001249851">
    <property type="component" value="Unassembled WGS sequence"/>
</dbReference>
<dbReference type="SUPFAM" id="SSF50249">
    <property type="entry name" value="Nucleic acid-binding proteins"/>
    <property type="match status" value="1"/>
</dbReference>
<dbReference type="InterPro" id="IPR025476">
    <property type="entry name" value="Helitron_helicase-like"/>
</dbReference>
<reference evidence="3" key="2">
    <citation type="journal article" date="2023" name="Science">
        <title>Genomic signatures of disease resistance in endangered staghorn corals.</title>
        <authorList>
            <person name="Vollmer S.V."/>
            <person name="Selwyn J.D."/>
            <person name="Despard B.A."/>
            <person name="Roesel C.L."/>
        </authorList>
    </citation>
    <scope>NUCLEOTIDE SEQUENCE</scope>
    <source>
        <strain evidence="3">K2</strain>
    </source>
</reference>
<dbReference type="GO" id="GO:0004386">
    <property type="term" value="F:helicase activity"/>
    <property type="evidence" value="ECO:0007669"/>
    <property type="project" value="UniProtKB-KW"/>
</dbReference>
<evidence type="ECO:0000313" key="3">
    <source>
        <dbReference type="EMBL" id="KAK2568402.1"/>
    </source>
</evidence>
<keyword evidence="4" id="KW-1185">Reference proteome</keyword>
<dbReference type="InterPro" id="IPR049163">
    <property type="entry name" value="Pif1-like_2B_dom"/>
</dbReference>
<comment type="caution">
    <text evidence="3">The sequence shown here is derived from an EMBL/GenBank/DDBJ whole genome shotgun (WGS) entry which is preliminary data.</text>
</comment>
<dbReference type="InterPro" id="IPR051055">
    <property type="entry name" value="PIF1_helicase"/>
</dbReference>
<keyword evidence="3" id="KW-0067">ATP-binding</keyword>
<dbReference type="SUPFAM" id="SSF52540">
    <property type="entry name" value="P-loop containing nucleoside triphosphate hydrolases"/>
    <property type="match status" value="2"/>
</dbReference>
<dbReference type="Pfam" id="PF21530">
    <property type="entry name" value="Pif1_2B_dom"/>
    <property type="match status" value="1"/>
</dbReference>
<dbReference type="Gene3D" id="3.40.50.300">
    <property type="entry name" value="P-loop containing nucleotide triphosphate hydrolases"/>
    <property type="match status" value="1"/>
</dbReference>
<protein>
    <submittedName>
        <fullName evidence="3">ATP-dependent DNA helicase PIF6</fullName>
    </submittedName>
</protein>